<organism evidence="2 3">
    <name type="scientific">Nitratireductor aestuarii</name>
    <dbReference type="NCBI Taxonomy" id="1735103"/>
    <lineage>
        <taxon>Bacteria</taxon>
        <taxon>Pseudomonadati</taxon>
        <taxon>Pseudomonadota</taxon>
        <taxon>Alphaproteobacteria</taxon>
        <taxon>Hyphomicrobiales</taxon>
        <taxon>Phyllobacteriaceae</taxon>
        <taxon>Nitratireductor</taxon>
    </lineage>
</organism>
<evidence type="ECO:0000313" key="2">
    <source>
        <dbReference type="EMBL" id="GGA77360.1"/>
    </source>
</evidence>
<dbReference type="AlphaFoldDB" id="A0A916W8A8"/>
<dbReference type="NCBIfam" id="TIGR02122">
    <property type="entry name" value="TRAP_TAXI"/>
    <property type="match status" value="1"/>
</dbReference>
<dbReference type="Gene3D" id="3.40.190.10">
    <property type="entry name" value="Periplasmic binding protein-like II"/>
    <property type="match status" value="2"/>
</dbReference>
<evidence type="ECO:0000256" key="1">
    <source>
        <dbReference type="SAM" id="SignalP"/>
    </source>
</evidence>
<feature type="signal peptide" evidence="1">
    <location>
        <begin position="1"/>
        <end position="23"/>
    </location>
</feature>
<reference evidence="2" key="2">
    <citation type="submission" date="2020-09" db="EMBL/GenBank/DDBJ databases">
        <authorList>
            <person name="Sun Q."/>
            <person name="Zhou Y."/>
        </authorList>
    </citation>
    <scope>NUCLEOTIDE SEQUENCE</scope>
    <source>
        <strain evidence="2">CGMCC 1.15320</strain>
    </source>
</reference>
<dbReference type="Pfam" id="PF16868">
    <property type="entry name" value="NMT1_3"/>
    <property type="match status" value="1"/>
</dbReference>
<dbReference type="SUPFAM" id="SSF53850">
    <property type="entry name" value="Periplasmic binding protein-like II"/>
    <property type="match status" value="1"/>
</dbReference>
<evidence type="ECO:0000313" key="3">
    <source>
        <dbReference type="Proteomes" id="UP000636264"/>
    </source>
</evidence>
<dbReference type="Proteomes" id="UP000636264">
    <property type="component" value="Unassembled WGS sequence"/>
</dbReference>
<comment type="caution">
    <text evidence="2">The sequence shown here is derived from an EMBL/GenBank/DDBJ whole genome shotgun (WGS) entry which is preliminary data.</text>
</comment>
<protein>
    <submittedName>
        <fullName evidence="2">C4-dicarboxylate ABC transporter substrate-binding protein</fullName>
    </submittedName>
</protein>
<feature type="chain" id="PRO_5037434895" evidence="1">
    <location>
        <begin position="24"/>
        <end position="310"/>
    </location>
</feature>
<dbReference type="InterPro" id="IPR011852">
    <property type="entry name" value="TRAP_TAXI"/>
</dbReference>
<keyword evidence="3" id="KW-1185">Reference proteome</keyword>
<keyword evidence="1" id="KW-0732">Signal</keyword>
<dbReference type="CDD" id="cd13569">
    <property type="entry name" value="PBP2_TAXI_TRAP_like_1"/>
    <property type="match status" value="1"/>
</dbReference>
<dbReference type="RefSeq" id="WP_188722334.1">
    <property type="nucleotide sequence ID" value="NZ_BMIF01000013.1"/>
</dbReference>
<dbReference type="PANTHER" id="PTHR42941">
    <property type="entry name" value="SLL1037 PROTEIN"/>
    <property type="match status" value="1"/>
</dbReference>
<accession>A0A916W8A8</accession>
<name>A0A916W8A8_9HYPH</name>
<sequence length="310" mass="32671">MKLMKLIAGAGLALAMLAAPGQAQDRISIGTGGTGGLFYIIGAGMAEVLNKNLPNATARAEVTGASVENIRRVAAGQMTFGFSSSSTLYEASVGETPFEQALPVEAIAYLYPAVLQIATTADTGIKTIADLAGKRINLGPPGSNSAVLAQRLLEAYGAFNPANAQFLSYNEGTAALMNQQIDAAVVLAGAPTAALIDLGSQRDMVLLSIDEETVKPMLEKYPFYQVYELAPGTYEGQEEKVLLINDPATLFTSKDANEETIYAITKALFDNLGQLAEVHPQAAEISVETGPNTPIALHPGAKRYFDEVAR</sequence>
<dbReference type="PANTHER" id="PTHR42941:SF1">
    <property type="entry name" value="SLL1037 PROTEIN"/>
    <property type="match status" value="1"/>
</dbReference>
<proteinExistence type="predicted"/>
<reference evidence="2" key="1">
    <citation type="journal article" date="2014" name="Int. J. Syst. Evol. Microbiol.">
        <title>Complete genome sequence of Corynebacterium casei LMG S-19264T (=DSM 44701T), isolated from a smear-ripened cheese.</title>
        <authorList>
            <consortium name="US DOE Joint Genome Institute (JGI-PGF)"/>
            <person name="Walter F."/>
            <person name="Albersmeier A."/>
            <person name="Kalinowski J."/>
            <person name="Ruckert C."/>
        </authorList>
    </citation>
    <scope>NUCLEOTIDE SEQUENCE</scope>
    <source>
        <strain evidence="2">CGMCC 1.15320</strain>
    </source>
</reference>
<gene>
    <name evidence="2" type="ORF">GCM10011385_34340</name>
</gene>
<dbReference type="EMBL" id="BMIF01000013">
    <property type="protein sequence ID" value="GGA77360.1"/>
    <property type="molecule type" value="Genomic_DNA"/>
</dbReference>